<feature type="compositionally biased region" description="Low complexity" evidence="1">
    <location>
        <begin position="65"/>
        <end position="75"/>
    </location>
</feature>
<feature type="region of interest" description="Disordered" evidence="1">
    <location>
        <begin position="1"/>
        <end position="90"/>
    </location>
</feature>
<gene>
    <name evidence="2" type="ORF">FOZ62_000299</name>
</gene>
<feature type="non-terminal residue" evidence="2">
    <location>
        <position position="143"/>
    </location>
</feature>
<comment type="caution">
    <text evidence="2">The sequence shown here is derived from an EMBL/GenBank/DDBJ whole genome shotgun (WGS) entry which is preliminary data.</text>
</comment>
<dbReference type="Proteomes" id="UP000574390">
    <property type="component" value="Unassembled WGS sequence"/>
</dbReference>
<evidence type="ECO:0000313" key="3">
    <source>
        <dbReference type="Proteomes" id="UP000574390"/>
    </source>
</evidence>
<evidence type="ECO:0000313" key="2">
    <source>
        <dbReference type="EMBL" id="KAF4702495.1"/>
    </source>
</evidence>
<dbReference type="AlphaFoldDB" id="A0A7J6Q234"/>
<accession>A0A7J6Q234</accession>
<evidence type="ECO:0000256" key="1">
    <source>
        <dbReference type="SAM" id="MobiDB-lite"/>
    </source>
</evidence>
<feature type="compositionally biased region" description="Low complexity" evidence="1">
    <location>
        <begin position="1"/>
        <end position="16"/>
    </location>
</feature>
<dbReference type="EMBL" id="JABANM010032690">
    <property type="protein sequence ID" value="KAF4702495.1"/>
    <property type="molecule type" value="Genomic_DNA"/>
</dbReference>
<reference evidence="2 3" key="1">
    <citation type="submission" date="2020-04" db="EMBL/GenBank/DDBJ databases">
        <title>Perkinsus olseni comparative genomics.</title>
        <authorList>
            <person name="Bogema D.R."/>
        </authorList>
    </citation>
    <scope>NUCLEOTIDE SEQUENCE [LARGE SCALE GENOMIC DNA]</scope>
    <source>
        <strain evidence="2">ATCC PRA-205</strain>
    </source>
</reference>
<sequence>NNGKYNNNNNNNNNNNDIKDKQEEDDDDKDRKDNNAIPPLIQRALDDLQGGKESVDDDNGGGVNLSFSSLSSSRSMKLDVDDDRESMSSKDTSLLFHSIVGSVLHGAPRFKHNLTNALKTLYNSAAAAVGVAGGDTNDVVAAS</sequence>
<organism evidence="2 3">
    <name type="scientific">Perkinsus olseni</name>
    <name type="common">Perkinsus atlanticus</name>
    <dbReference type="NCBI Taxonomy" id="32597"/>
    <lineage>
        <taxon>Eukaryota</taxon>
        <taxon>Sar</taxon>
        <taxon>Alveolata</taxon>
        <taxon>Perkinsozoa</taxon>
        <taxon>Perkinsea</taxon>
        <taxon>Perkinsida</taxon>
        <taxon>Perkinsidae</taxon>
        <taxon>Perkinsus</taxon>
    </lineage>
</organism>
<proteinExistence type="predicted"/>
<name>A0A7J6Q234_PEROL</name>
<feature type="compositionally biased region" description="Basic and acidic residues" evidence="1">
    <location>
        <begin position="44"/>
        <end position="54"/>
    </location>
</feature>
<protein>
    <submittedName>
        <fullName evidence="2">Uncharacterized protein</fullName>
    </submittedName>
</protein>